<keyword evidence="3" id="KW-1185">Reference proteome</keyword>
<organism evidence="2 3">
    <name type="scientific">Salipiger pallidus</name>
    <dbReference type="NCBI Taxonomy" id="1775170"/>
    <lineage>
        <taxon>Bacteria</taxon>
        <taxon>Pseudomonadati</taxon>
        <taxon>Pseudomonadota</taxon>
        <taxon>Alphaproteobacteria</taxon>
        <taxon>Rhodobacterales</taxon>
        <taxon>Roseobacteraceae</taxon>
        <taxon>Salipiger</taxon>
    </lineage>
</organism>
<dbReference type="EMBL" id="BMJV01000009">
    <property type="protein sequence ID" value="GGG83352.1"/>
    <property type="molecule type" value="Genomic_DNA"/>
</dbReference>
<dbReference type="Proteomes" id="UP000617145">
    <property type="component" value="Unassembled WGS sequence"/>
</dbReference>
<gene>
    <name evidence="2" type="ORF">GCM10011415_36500</name>
</gene>
<feature type="compositionally biased region" description="Basic and acidic residues" evidence="1">
    <location>
        <begin position="23"/>
        <end position="42"/>
    </location>
</feature>
<protein>
    <submittedName>
        <fullName evidence="2">Uncharacterized protein</fullName>
    </submittedName>
</protein>
<name>A0A8J2ZN42_9RHOB</name>
<comment type="caution">
    <text evidence="2">The sequence shown here is derived from an EMBL/GenBank/DDBJ whole genome shotgun (WGS) entry which is preliminary data.</text>
</comment>
<evidence type="ECO:0000313" key="2">
    <source>
        <dbReference type="EMBL" id="GGG83352.1"/>
    </source>
</evidence>
<accession>A0A8J2ZN42</accession>
<feature type="region of interest" description="Disordered" evidence="1">
    <location>
        <begin position="1"/>
        <end position="49"/>
    </location>
</feature>
<proteinExistence type="predicted"/>
<reference evidence="2" key="1">
    <citation type="journal article" date="2014" name="Int. J. Syst. Evol. Microbiol.">
        <title>Complete genome sequence of Corynebacterium casei LMG S-19264T (=DSM 44701T), isolated from a smear-ripened cheese.</title>
        <authorList>
            <consortium name="US DOE Joint Genome Institute (JGI-PGF)"/>
            <person name="Walter F."/>
            <person name="Albersmeier A."/>
            <person name="Kalinowski J."/>
            <person name="Ruckert C."/>
        </authorList>
    </citation>
    <scope>NUCLEOTIDE SEQUENCE</scope>
    <source>
        <strain evidence="2">CGMCC 1.15762</strain>
    </source>
</reference>
<evidence type="ECO:0000256" key="1">
    <source>
        <dbReference type="SAM" id="MobiDB-lite"/>
    </source>
</evidence>
<dbReference type="AlphaFoldDB" id="A0A8J2ZN42"/>
<sequence length="49" mass="5480">MPAGPHKAAKAPKTEPEQTGNKRRQEEEKKRSRKDGASRDPDLFFALSS</sequence>
<evidence type="ECO:0000313" key="3">
    <source>
        <dbReference type="Proteomes" id="UP000617145"/>
    </source>
</evidence>
<reference evidence="2" key="2">
    <citation type="submission" date="2020-09" db="EMBL/GenBank/DDBJ databases">
        <authorList>
            <person name="Sun Q."/>
            <person name="Zhou Y."/>
        </authorList>
    </citation>
    <scope>NUCLEOTIDE SEQUENCE</scope>
    <source>
        <strain evidence="2">CGMCC 1.15762</strain>
    </source>
</reference>